<feature type="transmembrane region" description="Helical" evidence="1">
    <location>
        <begin position="35"/>
        <end position="53"/>
    </location>
</feature>
<keyword evidence="1" id="KW-0472">Membrane</keyword>
<accession>A0A212KGB0</accession>
<dbReference type="AlphaFoldDB" id="A0A212KGB0"/>
<keyword evidence="1" id="KW-0812">Transmembrane</keyword>
<name>A0A212KGB0_9FIRM</name>
<feature type="transmembrane region" description="Helical" evidence="1">
    <location>
        <begin position="7"/>
        <end position="29"/>
    </location>
</feature>
<protein>
    <submittedName>
        <fullName evidence="2">Uncharacterized protein</fullName>
    </submittedName>
</protein>
<proteinExistence type="predicted"/>
<evidence type="ECO:0000256" key="1">
    <source>
        <dbReference type="SAM" id="Phobius"/>
    </source>
</evidence>
<dbReference type="EMBL" id="FLUN01000001">
    <property type="protein sequence ID" value="SBW10776.1"/>
    <property type="molecule type" value="Genomic_DNA"/>
</dbReference>
<organism evidence="2">
    <name type="scientific">uncultured Eubacteriales bacterium</name>
    <dbReference type="NCBI Taxonomy" id="172733"/>
    <lineage>
        <taxon>Bacteria</taxon>
        <taxon>Bacillati</taxon>
        <taxon>Bacillota</taxon>
        <taxon>Clostridia</taxon>
        <taxon>Eubacteriales</taxon>
        <taxon>environmental samples</taxon>
    </lineage>
</organism>
<gene>
    <name evidence="2" type="ORF">KL86CLO1_13050</name>
</gene>
<keyword evidence="1" id="KW-1133">Transmembrane helix</keyword>
<reference evidence="2" key="1">
    <citation type="submission" date="2016-04" db="EMBL/GenBank/DDBJ databases">
        <authorList>
            <person name="Evans L.H."/>
            <person name="Alamgir A."/>
            <person name="Owens N."/>
            <person name="Weber N.D."/>
            <person name="Virtaneva K."/>
            <person name="Barbian K."/>
            <person name="Babar A."/>
            <person name="Rosenke K."/>
        </authorList>
    </citation>
    <scope>NUCLEOTIDE SEQUENCE</scope>
    <source>
        <strain evidence="2">86</strain>
    </source>
</reference>
<sequence>MKKIKAAALVSAGYFSPLVGVILFGYLKFKKSEKFFQNAVLIGIAIALALYIVEFCSYHP</sequence>
<evidence type="ECO:0000313" key="2">
    <source>
        <dbReference type="EMBL" id="SBW10776.1"/>
    </source>
</evidence>